<dbReference type="InterPro" id="IPR029061">
    <property type="entry name" value="THDP-binding"/>
</dbReference>
<dbReference type="GO" id="GO:0004739">
    <property type="term" value="F:pyruvate dehydrogenase (acetyl-transferring) activity"/>
    <property type="evidence" value="ECO:0007669"/>
    <property type="project" value="UniProtKB-UniRule"/>
</dbReference>
<organism evidence="10 11">
    <name type="scientific">Spirochaeta lutea</name>
    <dbReference type="NCBI Taxonomy" id="1480694"/>
    <lineage>
        <taxon>Bacteria</taxon>
        <taxon>Pseudomonadati</taxon>
        <taxon>Spirochaetota</taxon>
        <taxon>Spirochaetia</taxon>
        <taxon>Spirochaetales</taxon>
        <taxon>Spirochaetaceae</taxon>
        <taxon>Spirochaeta</taxon>
    </lineage>
</organism>
<gene>
    <name evidence="8" type="primary">pdhA</name>
    <name evidence="10" type="ORF">DC28_05150</name>
</gene>
<feature type="domain" description="Dehydrogenase E1 component" evidence="9">
    <location>
        <begin position="18"/>
        <end position="320"/>
    </location>
</feature>
<dbReference type="Pfam" id="PF00676">
    <property type="entry name" value="E1_dh"/>
    <property type="match status" value="1"/>
</dbReference>
<dbReference type="GO" id="GO:0006086">
    <property type="term" value="P:pyruvate decarboxylation to acetyl-CoA"/>
    <property type="evidence" value="ECO:0007669"/>
    <property type="project" value="InterPro"/>
</dbReference>
<dbReference type="eggNOG" id="COG1071">
    <property type="taxonomic scope" value="Bacteria"/>
</dbReference>
<proteinExistence type="predicted"/>
<accession>A0A098R077</accession>
<comment type="function">
    <text evidence="8">The pyruvate dehydrogenase complex catalyzes the overall conversion of pyruvate to acetyl-CoA and CO(2).</text>
</comment>
<dbReference type="InterPro" id="IPR001017">
    <property type="entry name" value="DH_E1"/>
</dbReference>
<evidence type="ECO:0000259" key="9">
    <source>
        <dbReference type="Pfam" id="PF00676"/>
    </source>
</evidence>
<dbReference type="Gene3D" id="3.40.50.970">
    <property type="match status" value="1"/>
</dbReference>
<keyword evidence="11" id="KW-1185">Reference proteome</keyword>
<dbReference type="PANTHER" id="PTHR11516">
    <property type="entry name" value="PYRUVATE DEHYDROGENASE E1 COMPONENT, ALPHA SUBUNIT BACTERIAL AND ORGANELLAR"/>
    <property type="match status" value="1"/>
</dbReference>
<comment type="cofactor">
    <cofactor evidence="1 8">
        <name>thiamine diphosphate</name>
        <dbReference type="ChEBI" id="CHEBI:58937"/>
    </cofactor>
</comment>
<keyword evidence="7 8" id="KW-0670">Pyruvate</keyword>
<comment type="subunit">
    <text evidence="2 8">Heterodimer of an alpha and a beta chain.</text>
</comment>
<dbReference type="InterPro" id="IPR050642">
    <property type="entry name" value="PDH_E1_Alpha_Subunit"/>
</dbReference>
<keyword evidence="5 8" id="KW-0560">Oxidoreductase</keyword>
<dbReference type="InterPro" id="IPR017597">
    <property type="entry name" value="Pyrv_DH_E1_asu_subgrp-y"/>
</dbReference>
<evidence type="ECO:0000256" key="7">
    <source>
        <dbReference type="ARBA" id="ARBA00023317"/>
    </source>
</evidence>
<dbReference type="Proteomes" id="UP000029692">
    <property type="component" value="Unassembled WGS sequence"/>
</dbReference>
<comment type="catalytic activity">
    <reaction evidence="8">
        <text>N(6)-[(R)-lipoyl]-L-lysyl-[protein] + pyruvate + H(+) = N(6)-[(R)-S(8)-acetyldihydrolipoyl]-L-lysyl-[protein] + CO2</text>
        <dbReference type="Rhea" id="RHEA:19189"/>
        <dbReference type="Rhea" id="RHEA-COMP:10474"/>
        <dbReference type="Rhea" id="RHEA-COMP:10478"/>
        <dbReference type="ChEBI" id="CHEBI:15361"/>
        <dbReference type="ChEBI" id="CHEBI:15378"/>
        <dbReference type="ChEBI" id="CHEBI:16526"/>
        <dbReference type="ChEBI" id="CHEBI:83099"/>
        <dbReference type="ChEBI" id="CHEBI:83111"/>
        <dbReference type="EC" id="1.2.4.1"/>
    </reaction>
</comment>
<evidence type="ECO:0000256" key="5">
    <source>
        <dbReference type="ARBA" id="ARBA00023002"/>
    </source>
</evidence>
<protein>
    <recommendedName>
        <fullName evidence="4 8">Pyruvate dehydrogenase E1 component subunit alpha</fullName>
        <ecNumber evidence="3 8">1.2.4.1</ecNumber>
    </recommendedName>
</protein>
<evidence type="ECO:0000256" key="2">
    <source>
        <dbReference type="ARBA" id="ARBA00011870"/>
    </source>
</evidence>
<dbReference type="AlphaFoldDB" id="A0A098R077"/>
<evidence type="ECO:0000313" key="11">
    <source>
        <dbReference type="Proteomes" id="UP000029692"/>
    </source>
</evidence>
<evidence type="ECO:0000313" key="10">
    <source>
        <dbReference type="EMBL" id="KGE73166.1"/>
    </source>
</evidence>
<dbReference type="EMBL" id="JNUP01000045">
    <property type="protein sequence ID" value="KGE73166.1"/>
    <property type="molecule type" value="Genomic_DNA"/>
</dbReference>
<dbReference type="CDD" id="cd02000">
    <property type="entry name" value="TPP_E1_PDC_ADC_BCADC"/>
    <property type="match status" value="1"/>
</dbReference>
<dbReference type="PANTHER" id="PTHR11516:SF60">
    <property type="entry name" value="PYRUVATE DEHYDROGENASE E1 COMPONENT SUBUNIT ALPHA"/>
    <property type="match status" value="1"/>
</dbReference>
<dbReference type="NCBIfam" id="TIGR03182">
    <property type="entry name" value="PDH_E1_alph_y"/>
    <property type="match status" value="1"/>
</dbReference>
<reference evidence="10 11" key="1">
    <citation type="submission" date="2014-05" db="EMBL/GenBank/DDBJ databases">
        <title>De novo Genome Sequence of Spirocheata sp.</title>
        <authorList>
            <person name="Shivani Y."/>
            <person name="Subhash Y."/>
            <person name="Tushar L."/>
            <person name="Sasikala C."/>
            <person name="Ramana C.V."/>
        </authorList>
    </citation>
    <scope>NUCLEOTIDE SEQUENCE [LARGE SCALE GENOMIC DNA]</scope>
    <source>
        <strain evidence="10 11">JC230</strain>
    </source>
</reference>
<evidence type="ECO:0000256" key="8">
    <source>
        <dbReference type="RuleBase" id="RU361139"/>
    </source>
</evidence>
<dbReference type="STRING" id="1480694.DC28_05150"/>
<evidence type="ECO:0000256" key="6">
    <source>
        <dbReference type="ARBA" id="ARBA00023052"/>
    </source>
</evidence>
<evidence type="ECO:0000256" key="4">
    <source>
        <dbReference type="ARBA" id="ARBA00014159"/>
    </source>
</evidence>
<dbReference type="RefSeq" id="WP_037546508.1">
    <property type="nucleotide sequence ID" value="NZ_JNUP01000045.1"/>
</dbReference>
<dbReference type="EC" id="1.2.4.1" evidence="3 8"/>
<comment type="caution">
    <text evidence="10">The sequence shown here is derived from an EMBL/GenBank/DDBJ whole genome shotgun (WGS) entry which is preliminary data.</text>
</comment>
<dbReference type="FunFam" id="3.40.50.970:FF:000013">
    <property type="entry name" value="Pyruvate dehydrogenase E1 component subunit alpha"/>
    <property type="match status" value="1"/>
</dbReference>
<keyword evidence="6 8" id="KW-0786">Thiamine pyrophosphate</keyword>
<evidence type="ECO:0000256" key="3">
    <source>
        <dbReference type="ARBA" id="ARBA00012281"/>
    </source>
</evidence>
<dbReference type="OrthoDB" id="9766715at2"/>
<sequence>MSSLKKYDKDFLHGLLKDMLLIRRFEEKAGQMYGLKKIGGFCHLYNGQEGVALGSIRALDLTRDYVLTAYRDHGHAIACGMDPKGIMAELYGKITGVSRGKGGSMHMFDKERHMFGGNGIVGAQIPVATGVAFKSAYEYKLGKTKDMGVTLCYFGDGAIHQGAFHESLNLAAVWKLPIVYIVENNQFGMGTAVKRVSAVEDFAIKAEGYGLEGRTLDGMNVLSVYEGVKEVVEESRKTGKAYLLDIKTYRYKGHSMSDPAKYRTKDELENYKQQDPIVQLKSDLLEAKLLKEEEFKEYDNQVKKIVQEAVDFADESPEPPLHTMYEDIYAE</sequence>
<dbReference type="SUPFAM" id="SSF52518">
    <property type="entry name" value="Thiamin diphosphate-binding fold (THDP-binding)"/>
    <property type="match status" value="1"/>
</dbReference>
<name>A0A098R077_9SPIO</name>
<evidence type="ECO:0000256" key="1">
    <source>
        <dbReference type="ARBA" id="ARBA00001964"/>
    </source>
</evidence>